<keyword evidence="1" id="KW-0472">Membrane</keyword>
<keyword evidence="1" id="KW-0812">Transmembrane</keyword>
<dbReference type="InParanoid" id="A0A0P8Y3S9"/>
<keyword evidence="3" id="KW-1185">Reference proteome</keyword>
<accession>A0A0P8Y3S9</accession>
<dbReference type="AlphaFoldDB" id="A0A0P8Y3S9"/>
<gene>
    <name evidence="2" type="primary">Dana\GF26623</name>
    <name evidence="2" type="ORF">GF26623</name>
</gene>
<evidence type="ECO:0000313" key="2">
    <source>
        <dbReference type="EMBL" id="KPU73450.1"/>
    </source>
</evidence>
<keyword evidence="1" id="KW-1133">Transmembrane helix</keyword>
<organism evidence="2 3">
    <name type="scientific">Drosophila ananassae</name>
    <name type="common">Fruit fly</name>
    <dbReference type="NCBI Taxonomy" id="7217"/>
    <lineage>
        <taxon>Eukaryota</taxon>
        <taxon>Metazoa</taxon>
        <taxon>Ecdysozoa</taxon>
        <taxon>Arthropoda</taxon>
        <taxon>Hexapoda</taxon>
        <taxon>Insecta</taxon>
        <taxon>Pterygota</taxon>
        <taxon>Neoptera</taxon>
        <taxon>Endopterygota</taxon>
        <taxon>Diptera</taxon>
        <taxon>Brachycera</taxon>
        <taxon>Muscomorpha</taxon>
        <taxon>Ephydroidea</taxon>
        <taxon>Drosophilidae</taxon>
        <taxon>Drosophila</taxon>
        <taxon>Sophophora</taxon>
    </lineage>
</organism>
<reference evidence="2 3" key="1">
    <citation type="journal article" date="2007" name="Nature">
        <title>Evolution of genes and genomes on the Drosophila phylogeny.</title>
        <authorList>
            <consortium name="Drosophila 12 Genomes Consortium"/>
            <person name="Clark A.G."/>
            <person name="Eisen M.B."/>
            <person name="Smith D.R."/>
            <person name="Bergman C.M."/>
            <person name="Oliver B."/>
            <person name="Markow T.A."/>
            <person name="Kaufman T.C."/>
            <person name="Kellis M."/>
            <person name="Gelbart W."/>
            <person name="Iyer V.N."/>
            <person name="Pollard D.A."/>
            <person name="Sackton T.B."/>
            <person name="Larracuente A.M."/>
            <person name="Singh N.D."/>
            <person name="Abad J.P."/>
            <person name="Abt D.N."/>
            <person name="Adryan B."/>
            <person name="Aguade M."/>
            <person name="Akashi H."/>
            <person name="Anderson W.W."/>
            <person name="Aquadro C.F."/>
            <person name="Ardell D.H."/>
            <person name="Arguello R."/>
            <person name="Artieri C.G."/>
            <person name="Barbash D.A."/>
            <person name="Barker D."/>
            <person name="Barsanti P."/>
            <person name="Batterham P."/>
            <person name="Batzoglou S."/>
            <person name="Begun D."/>
            <person name="Bhutkar A."/>
            <person name="Blanco E."/>
            <person name="Bosak S.A."/>
            <person name="Bradley R.K."/>
            <person name="Brand A.D."/>
            <person name="Brent M.R."/>
            <person name="Brooks A.N."/>
            <person name="Brown R.H."/>
            <person name="Butlin R.K."/>
            <person name="Caggese C."/>
            <person name="Calvi B.R."/>
            <person name="Bernardo de Carvalho A."/>
            <person name="Caspi A."/>
            <person name="Castrezana S."/>
            <person name="Celniker S.E."/>
            <person name="Chang J.L."/>
            <person name="Chapple C."/>
            <person name="Chatterji S."/>
            <person name="Chinwalla A."/>
            <person name="Civetta A."/>
            <person name="Clifton S.W."/>
            <person name="Comeron J.M."/>
            <person name="Costello J.C."/>
            <person name="Coyne J.A."/>
            <person name="Daub J."/>
            <person name="David R.G."/>
            <person name="Delcher A.L."/>
            <person name="Delehaunty K."/>
            <person name="Do C.B."/>
            <person name="Ebling H."/>
            <person name="Edwards K."/>
            <person name="Eickbush T."/>
            <person name="Evans J.D."/>
            <person name="Filipski A."/>
            <person name="Findeiss S."/>
            <person name="Freyhult E."/>
            <person name="Fulton L."/>
            <person name="Fulton R."/>
            <person name="Garcia A.C."/>
            <person name="Gardiner A."/>
            <person name="Garfield D.A."/>
            <person name="Garvin B.E."/>
            <person name="Gibson G."/>
            <person name="Gilbert D."/>
            <person name="Gnerre S."/>
            <person name="Godfrey J."/>
            <person name="Good R."/>
            <person name="Gotea V."/>
            <person name="Gravely B."/>
            <person name="Greenberg A.J."/>
            <person name="Griffiths-Jones S."/>
            <person name="Gross S."/>
            <person name="Guigo R."/>
            <person name="Gustafson E.A."/>
            <person name="Haerty W."/>
            <person name="Hahn M.W."/>
            <person name="Halligan D.L."/>
            <person name="Halpern A.L."/>
            <person name="Halter G.M."/>
            <person name="Han M.V."/>
            <person name="Heger A."/>
            <person name="Hillier L."/>
            <person name="Hinrichs A.S."/>
            <person name="Holmes I."/>
            <person name="Hoskins R.A."/>
            <person name="Hubisz M.J."/>
            <person name="Hultmark D."/>
            <person name="Huntley M.A."/>
            <person name="Jaffe D.B."/>
            <person name="Jagadeeshan S."/>
            <person name="Jeck W.R."/>
            <person name="Johnson J."/>
            <person name="Jones C.D."/>
            <person name="Jordan W.C."/>
            <person name="Karpen G.H."/>
            <person name="Kataoka E."/>
            <person name="Keightley P.D."/>
            <person name="Kheradpour P."/>
            <person name="Kirkness E.F."/>
            <person name="Koerich L.B."/>
            <person name="Kristiansen K."/>
            <person name="Kudrna D."/>
            <person name="Kulathinal R.J."/>
            <person name="Kumar S."/>
            <person name="Kwok R."/>
            <person name="Lander E."/>
            <person name="Langley C.H."/>
            <person name="Lapoint R."/>
            <person name="Lazzaro B.P."/>
            <person name="Lee S.J."/>
            <person name="Levesque L."/>
            <person name="Li R."/>
            <person name="Lin C.F."/>
            <person name="Lin M.F."/>
            <person name="Lindblad-Toh K."/>
            <person name="Llopart A."/>
            <person name="Long M."/>
            <person name="Low L."/>
            <person name="Lozovsky E."/>
            <person name="Lu J."/>
            <person name="Luo M."/>
            <person name="Machado C.A."/>
            <person name="Makalowski W."/>
            <person name="Marzo M."/>
            <person name="Matsuda M."/>
            <person name="Matzkin L."/>
            <person name="McAllister B."/>
            <person name="McBride C.S."/>
            <person name="McKernan B."/>
            <person name="McKernan K."/>
            <person name="Mendez-Lago M."/>
            <person name="Minx P."/>
            <person name="Mollenhauer M.U."/>
            <person name="Montooth K."/>
            <person name="Mount S.M."/>
            <person name="Mu X."/>
            <person name="Myers E."/>
            <person name="Negre B."/>
            <person name="Newfeld S."/>
            <person name="Nielsen R."/>
            <person name="Noor M.A."/>
            <person name="O'Grady P."/>
            <person name="Pachter L."/>
            <person name="Papaceit M."/>
            <person name="Parisi M.J."/>
            <person name="Parisi M."/>
            <person name="Parts L."/>
            <person name="Pedersen J.S."/>
            <person name="Pesole G."/>
            <person name="Phillippy A.M."/>
            <person name="Ponting C.P."/>
            <person name="Pop M."/>
            <person name="Porcelli D."/>
            <person name="Powell J.R."/>
            <person name="Prohaska S."/>
            <person name="Pruitt K."/>
            <person name="Puig M."/>
            <person name="Quesneville H."/>
            <person name="Ram K.R."/>
            <person name="Rand D."/>
            <person name="Rasmussen M.D."/>
            <person name="Reed L.K."/>
            <person name="Reenan R."/>
            <person name="Reily A."/>
            <person name="Remington K.A."/>
            <person name="Rieger T.T."/>
            <person name="Ritchie M.G."/>
            <person name="Robin C."/>
            <person name="Rogers Y.H."/>
            <person name="Rohde C."/>
            <person name="Rozas J."/>
            <person name="Rubenfield M.J."/>
            <person name="Ruiz A."/>
            <person name="Russo S."/>
            <person name="Salzberg S.L."/>
            <person name="Sanchez-Gracia A."/>
            <person name="Saranga D.J."/>
            <person name="Sato H."/>
            <person name="Schaeffer S.W."/>
            <person name="Schatz M.C."/>
            <person name="Schlenke T."/>
            <person name="Schwartz R."/>
            <person name="Segarra C."/>
            <person name="Singh R.S."/>
            <person name="Sirot L."/>
            <person name="Sirota M."/>
            <person name="Sisneros N.B."/>
            <person name="Smith C.D."/>
            <person name="Smith T.F."/>
            <person name="Spieth J."/>
            <person name="Stage D.E."/>
            <person name="Stark A."/>
            <person name="Stephan W."/>
            <person name="Strausberg R.L."/>
            <person name="Strempel S."/>
            <person name="Sturgill D."/>
            <person name="Sutton G."/>
            <person name="Sutton G.G."/>
            <person name="Tao W."/>
            <person name="Teichmann S."/>
            <person name="Tobari Y.N."/>
            <person name="Tomimura Y."/>
            <person name="Tsolas J.M."/>
            <person name="Valente V.L."/>
            <person name="Venter E."/>
            <person name="Venter J.C."/>
            <person name="Vicario S."/>
            <person name="Vieira F.G."/>
            <person name="Vilella A.J."/>
            <person name="Villasante A."/>
            <person name="Walenz B."/>
            <person name="Wang J."/>
            <person name="Wasserman M."/>
            <person name="Watts T."/>
            <person name="Wilson D."/>
            <person name="Wilson R.K."/>
            <person name="Wing R.A."/>
            <person name="Wolfner M.F."/>
            <person name="Wong A."/>
            <person name="Wong G.K."/>
            <person name="Wu C.I."/>
            <person name="Wu G."/>
            <person name="Yamamoto D."/>
            <person name="Yang H.P."/>
            <person name="Yang S.P."/>
            <person name="Yorke J.A."/>
            <person name="Yoshida K."/>
            <person name="Zdobnov E."/>
            <person name="Zhang P."/>
            <person name="Zhang Y."/>
            <person name="Zimin A.V."/>
            <person name="Baldwin J."/>
            <person name="Abdouelleil A."/>
            <person name="Abdulkadir J."/>
            <person name="Abebe A."/>
            <person name="Abera B."/>
            <person name="Abreu J."/>
            <person name="Acer S.C."/>
            <person name="Aftuck L."/>
            <person name="Alexander A."/>
            <person name="An P."/>
            <person name="Anderson E."/>
            <person name="Anderson S."/>
            <person name="Arachi H."/>
            <person name="Azer M."/>
            <person name="Bachantsang P."/>
            <person name="Barry A."/>
            <person name="Bayul T."/>
            <person name="Berlin A."/>
            <person name="Bessette D."/>
            <person name="Bloom T."/>
            <person name="Blye J."/>
            <person name="Boguslavskiy L."/>
            <person name="Bonnet C."/>
            <person name="Boukhgalter B."/>
            <person name="Bourzgui I."/>
            <person name="Brown A."/>
            <person name="Cahill P."/>
            <person name="Channer S."/>
            <person name="Cheshatsang Y."/>
            <person name="Chuda L."/>
            <person name="Citroen M."/>
            <person name="Collymore A."/>
            <person name="Cooke P."/>
            <person name="Costello M."/>
            <person name="D'Aco K."/>
            <person name="Daza R."/>
            <person name="De Haan G."/>
            <person name="DeGray S."/>
            <person name="DeMaso C."/>
            <person name="Dhargay N."/>
            <person name="Dooley K."/>
            <person name="Dooley E."/>
            <person name="Doricent M."/>
            <person name="Dorje P."/>
            <person name="Dorjee K."/>
            <person name="Dupes A."/>
            <person name="Elong R."/>
            <person name="Falk J."/>
            <person name="Farina A."/>
            <person name="Faro S."/>
            <person name="Ferguson D."/>
            <person name="Fisher S."/>
            <person name="Foley C.D."/>
            <person name="Franke A."/>
            <person name="Friedrich D."/>
            <person name="Gadbois L."/>
            <person name="Gearin G."/>
            <person name="Gearin C.R."/>
            <person name="Giannoukos G."/>
            <person name="Goode T."/>
            <person name="Graham J."/>
            <person name="Grandbois E."/>
            <person name="Grewal S."/>
            <person name="Gyaltsen K."/>
            <person name="Hafez N."/>
            <person name="Hagos B."/>
            <person name="Hall J."/>
            <person name="Henson C."/>
            <person name="Hollinger A."/>
            <person name="Honan T."/>
            <person name="Huard M.D."/>
            <person name="Hughes L."/>
            <person name="Hurhula B."/>
            <person name="Husby M.E."/>
            <person name="Kamat A."/>
            <person name="Kanga B."/>
            <person name="Kashin S."/>
            <person name="Khazanovich D."/>
            <person name="Kisner P."/>
            <person name="Lance K."/>
            <person name="Lara M."/>
            <person name="Lee W."/>
            <person name="Lennon N."/>
            <person name="Letendre F."/>
            <person name="LeVine R."/>
            <person name="Lipovsky A."/>
            <person name="Liu X."/>
            <person name="Liu J."/>
            <person name="Liu S."/>
            <person name="Lokyitsang T."/>
            <person name="Lokyitsang Y."/>
            <person name="Lubonja R."/>
            <person name="Lui A."/>
            <person name="MacDonald P."/>
            <person name="Magnisalis V."/>
            <person name="Maru K."/>
            <person name="Matthews C."/>
            <person name="McCusker W."/>
            <person name="McDonough S."/>
            <person name="Mehta T."/>
            <person name="Meldrim J."/>
            <person name="Meneus L."/>
            <person name="Mihai O."/>
            <person name="Mihalev A."/>
            <person name="Mihova T."/>
            <person name="Mittelman R."/>
            <person name="Mlenga V."/>
            <person name="Montmayeur A."/>
            <person name="Mulrain L."/>
            <person name="Navidi A."/>
            <person name="Naylor J."/>
            <person name="Negash T."/>
            <person name="Nguyen T."/>
            <person name="Nguyen N."/>
            <person name="Nicol R."/>
            <person name="Norbu C."/>
            <person name="Norbu N."/>
            <person name="Novod N."/>
            <person name="O'Neill B."/>
            <person name="Osman S."/>
            <person name="Markiewicz E."/>
            <person name="Oyono O.L."/>
            <person name="Patti C."/>
            <person name="Phunkhang P."/>
            <person name="Pierre F."/>
            <person name="Priest M."/>
            <person name="Raghuraman S."/>
            <person name="Rege F."/>
            <person name="Reyes R."/>
            <person name="Rise C."/>
            <person name="Rogov P."/>
            <person name="Ross K."/>
            <person name="Ryan E."/>
            <person name="Settipalli S."/>
            <person name="Shea T."/>
            <person name="Sherpa N."/>
            <person name="Shi L."/>
            <person name="Shih D."/>
            <person name="Sparrow T."/>
            <person name="Spaulding J."/>
            <person name="Stalker J."/>
            <person name="Stange-Thomann N."/>
            <person name="Stavropoulos S."/>
            <person name="Stone C."/>
            <person name="Strader C."/>
            <person name="Tesfaye S."/>
            <person name="Thomson T."/>
            <person name="Thoulutsang Y."/>
            <person name="Thoulutsang D."/>
            <person name="Topham K."/>
            <person name="Topping I."/>
            <person name="Tsamla T."/>
            <person name="Vassiliev H."/>
            <person name="Vo A."/>
            <person name="Wangchuk T."/>
            <person name="Wangdi T."/>
            <person name="Weiand M."/>
            <person name="Wilkinson J."/>
            <person name="Wilson A."/>
            <person name="Yadav S."/>
            <person name="Young G."/>
            <person name="Yu Q."/>
            <person name="Zembek L."/>
            <person name="Zhong D."/>
            <person name="Zimmer A."/>
            <person name="Zwirko Z."/>
            <person name="Jaffe D.B."/>
            <person name="Alvarez P."/>
            <person name="Brockman W."/>
            <person name="Butler J."/>
            <person name="Chin C."/>
            <person name="Gnerre S."/>
            <person name="Grabherr M."/>
            <person name="Kleber M."/>
            <person name="Mauceli E."/>
            <person name="MacCallum I."/>
        </authorList>
    </citation>
    <scope>NUCLEOTIDE SEQUENCE [LARGE SCALE GENOMIC DNA]</scope>
    <source>
        <strain evidence="3">Tucson 14024-0371.13</strain>
    </source>
</reference>
<proteinExistence type="predicted"/>
<dbReference type="KEGG" id="dan:26514032"/>
<evidence type="ECO:0000256" key="1">
    <source>
        <dbReference type="SAM" id="Phobius"/>
    </source>
</evidence>
<dbReference type="EMBL" id="CH902620">
    <property type="protein sequence ID" value="KPU73450.1"/>
    <property type="molecule type" value="Genomic_DNA"/>
</dbReference>
<evidence type="ECO:0000313" key="3">
    <source>
        <dbReference type="Proteomes" id="UP000007801"/>
    </source>
</evidence>
<dbReference type="GeneID" id="26514032"/>
<sequence>MILNPIEAACVYVVQPIIDQLAYLENDVHYMAFLGGLAVLGIFLGLLFSVITVLWYRSLHREEFTKVNKAE</sequence>
<feature type="transmembrane region" description="Helical" evidence="1">
    <location>
        <begin position="30"/>
        <end position="56"/>
    </location>
</feature>
<protein>
    <submittedName>
        <fullName evidence="2">Uncharacterized protein</fullName>
    </submittedName>
</protein>
<name>A0A0P8Y3S9_DROAN</name>
<dbReference type="OrthoDB" id="7841836at2759"/>
<dbReference type="Proteomes" id="UP000007801">
    <property type="component" value="Unassembled WGS sequence"/>
</dbReference>